<dbReference type="RefSeq" id="WP_118990698.1">
    <property type="nucleotide sequence ID" value="NZ_CP023434.1"/>
</dbReference>
<protein>
    <submittedName>
        <fullName evidence="12">Multidrug ABC transporter ATP-binding protein</fullName>
    </submittedName>
</protein>
<dbReference type="Gene3D" id="3.40.50.300">
    <property type="entry name" value="P-loop containing nucleotide triphosphate hydrolases"/>
    <property type="match status" value="1"/>
</dbReference>
<dbReference type="InterPro" id="IPR011527">
    <property type="entry name" value="ABC1_TM_dom"/>
</dbReference>
<keyword evidence="8 9" id="KW-0472">Membrane</keyword>
<proteinExistence type="predicted"/>
<feature type="domain" description="ABC transmembrane type-1" evidence="11">
    <location>
        <begin position="31"/>
        <end position="316"/>
    </location>
</feature>
<dbReference type="KEGG" id="abae:CL176_07200"/>
<dbReference type="CDD" id="cd03254">
    <property type="entry name" value="ABCC_Glucan_exporter_like"/>
    <property type="match status" value="1"/>
</dbReference>
<evidence type="ECO:0000256" key="3">
    <source>
        <dbReference type="ARBA" id="ARBA00022475"/>
    </source>
</evidence>
<dbReference type="InterPro" id="IPR039421">
    <property type="entry name" value="Type_1_exporter"/>
</dbReference>
<dbReference type="OrthoDB" id="9770415at2"/>
<dbReference type="Gene3D" id="1.20.1560.10">
    <property type="entry name" value="ABC transporter type 1, transmembrane domain"/>
    <property type="match status" value="1"/>
</dbReference>
<feature type="transmembrane region" description="Helical" evidence="9">
    <location>
        <begin position="171"/>
        <end position="189"/>
    </location>
</feature>
<keyword evidence="6 12" id="KW-0067">ATP-binding</keyword>
<dbReference type="SMART" id="SM00382">
    <property type="entry name" value="AAA"/>
    <property type="match status" value="1"/>
</dbReference>
<dbReference type="Proteomes" id="UP000263232">
    <property type="component" value="Chromosome"/>
</dbReference>
<evidence type="ECO:0000256" key="6">
    <source>
        <dbReference type="ARBA" id="ARBA00022840"/>
    </source>
</evidence>
<dbReference type="InterPro" id="IPR036640">
    <property type="entry name" value="ABC1_TM_sf"/>
</dbReference>
<keyword evidence="7 9" id="KW-1133">Transmembrane helix</keyword>
<dbReference type="GO" id="GO:0015421">
    <property type="term" value="F:ABC-type oligopeptide transporter activity"/>
    <property type="evidence" value="ECO:0007669"/>
    <property type="project" value="TreeGrafter"/>
</dbReference>
<evidence type="ECO:0000256" key="4">
    <source>
        <dbReference type="ARBA" id="ARBA00022692"/>
    </source>
</evidence>
<keyword evidence="3" id="KW-1003">Cell membrane</keyword>
<feature type="transmembrane region" description="Helical" evidence="9">
    <location>
        <begin position="254"/>
        <end position="279"/>
    </location>
</feature>
<accession>A0A347WL41</accession>
<organism evidence="12 13">
    <name type="scientific">Suicoccus acidiformans</name>
    <dbReference type="NCBI Taxonomy" id="2036206"/>
    <lineage>
        <taxon>Bacteria</taxon>
        <taxon>Bacillati</taxon>
        <taxon>Bacillota</taxon>
        <taxon>Bacilli</taxon>
        <taxon>Lactobacillales</taxon>
        <taxon>Aerococcaceae</taxon>
        <taxon>Suicoccus</taxon>
    </lineage>
</organism>
<feature type="transmembrane region" description="Helical" evidence="9">
    <location>
        <begin position="64"/>
        <end position="82"/>
    </location>
</feature>
<dbReference type="AlphaFoldDB" id="A0A347WL41"/>
<evidence type="ECO:0000259" key="11">
    <source>
        <dbReference type="PROSITE" id="PS50929"/>
    </source>
</evidence>
<evidence type="ECO:0000256" key="7">
    <source>
        <dbReference type="ARBA" id="ARBA00022989"/>
    </source>
</evidence>
<dbReference type="InterPro" id="IPR027417">
    <property type="entry name" value="P-loop_NTPase"/>
</dbReference>
<gene>
    <name evidence="12" type="ORF">CL176_07200</name>
</gene>
<dbReference type="FunFam" id="3.40.50.300:FF:000221">
    <property type="entry name" value="Multidrug ABC transporter ATP-binding protein"/>
    <property type="match status" value="1"/>
</dbReference>
<name>A0A347WL41_9LACT</name>
<dbReference type="EMBL" id="CP023434">
    <property type="protein sequence ID" value="AXY25798.1"/>
    <property type="molecule type" value="Genomic_DNA"/>
</dbReference>
<keyword evidence="4 9" id="KW-0812">Transmembrane</keyword>
<dbReference type="InterPro" id="IPR003439">
    <property type="entry name" value="ABC_transporter-like_ATP-bd"/>
</dbReference>
<dbReference type="SUPFAM" id="SSF52540">
    <property type="entry name" value="P-loop containing nucleoside triphosphate hydrolases"/>
    <property type="match status" value="1"/>
</dbReference>
<keyword evidence="5" id="KW-0547">Nucleotide-binding</keyword>
<dbReference type="CDD" id="cd18544">
    <property type="entry name" value="ABC_6TM_TmrA_like"/>
    <property type="match status" value="1"/>
</dbReference>
<dbReference type="PROSITE" id="PS50929">
    <property type="entry name" value="ABC_TM1F"/>
    <property type="match status" value="1"/>
</dbReference>
<dbReference type="SUPFAM" id="SSF90123">
    <property type="entry name" value="ABC transporter transmembrane region"/>
    <property type="match status" value="1"/>
</dbReference>
<evidence type="ECO:0000256" key="5">
    <source>
        <dbReference type="ARBA" id="ARBA00022741"/>
    </source>
</evidence>
<evidence type="ECO:0000256" key="8">
    <source>
        <dbReference type="ARBA" id="ARBA00023136"/>
    </source>
</evidence>
<dbReference type="GO" id="GO:0016887">
    <property type="term" value="F:ATP hydrolysis activity"/>
    <property type="evidence" value="ECO:0007669"/>
    <property type="project" value="InterPro"/>
</dbReference>
<evidence type="ECO:0000256" key="9">
    <source>
        <dbReference type="SAM" id="Phobius"/>
    </source>
</evidence>
<evidence type="ECO:0000256" key="1">
    <source>
        <dbReference type="ARBA" id="ARBA00004651"/>
    </source>
</evidence>
<dbReference type="InterPro" id="IPR003593">
    <property type="entry name" value="AAA+_ATPase"/>
</dbReference>
<reference evidence="12 13" key="1">
    <citation type="submission" date="2017-09" db="EMBL/GenBank/DDBJ databases">
        <title>Complete genome sequence of Oxytococcus suis strain ZY16052.</title>
        <authorList>
            <person name="Li F."/>
        </authorList>
    </citation>
    <scope>NUCLEOTIDE SEQUENCE [LARGE SCALE GENOMIC DNA]</scope>
    <source>
        <strain evidence="12 13">ZY16052</strain>
    </source>
</reference>
<dbReference type="Pfam" id="PF00005">
    <property type="entry name" value="ABC_tran"/>
    <property type="match status" value="1"/>
</dbReference>
<dbReference type="PROSITE" id="PS50893">
    <property type="entry name" value="ABC_TRANSPORTER_2"/>
    <property type="match status" value="1"/>
</dbReference>
<dbReference type="Pfam" id="PF00664">
    <property type="entry name" value="ABC_membrane"/>
    <property type="match status" value="1"/>
</dbReference>
<dbReference type="PROSITE" id="PS00211">
    <property type="entry name" value="ABC_TRANSPORTER_1"/>
    <property type="match status" value="1"/>
</dbReference>
<evidence type="ECO:0000313" key="13">
    <source>
        <dbReference type="Proteomes" id="UP000263232"/>
    </source>
</evidence>
<feature type="transmembrane region" description="Helical" evidence="9">
    <location>
        <begin position="143"/>
        <end position="165"/>
    </location>
</feature>
<feature type="transmembrane region" description="Helical" evidence="9">
    <location>
        <begin position="29"/>
        <end position="52"/>
    </location>
</feature>
<dbReference type="GO" id="GO:0005524">
    <property type="term" value="F:ATP binding"/>
    <property type="evidence" value="ECO:0007669"/>
    <property type="project" value="UniProtKB-KW"/>
</dbReference>
<comment type="subcellular location">
    <subcellularLocation>
        <location evidence="1">Cell membrane</location>
        <topology evidence="1">Multi-pass membrane protein</topology>
    </subcellularLocation>
</comment>
<evidence type="ECO:0000259" key="10">
    <source>
        <dbReference type="PROSITE" id="PS50893"/>
    </source>
</evidence>
<feature type="domain" description="ABC transporter" evidence="10">
    <location>
        <begin position="350"/>
        <end position="583"/>
    </location>
</feature>
<dbReference type="GO" id="GO:0005886">
    <property type="term" value="C:plasma membrane"/>
    <property type="evidence" value="ECO:0007669"/>
    <property type="project" value="UniProtKB-SubCell"/>
</dbReference>
<dbReference type="PANTHER" id="PTHR43394">
    <property type="entry name" value="ATP-DEPENDENT PERMEASE MDL1, MITOCHONDRIAL"/>
    <property type="match status" value="1"/>
</dbReference>
<keyword evidence="2" id="KW-0813">Transport</keyword>
<evidence type="ECO:0000313" key="12">
    <source>
        <dbReference type="EMBL" id="AXY25798.1"/>
    </source>
</evidence>
<evidence type="ECO:0000256" key="2">
    <source>
        <dbReference type="ARBA" id="ARBA00022448"/>
    </source>
</evidence>
<sequence length="592" mass="66757">MQKKRRFNLREQGEILRYLLAFTQGYRRYFALSMLLMLIASTIAAYLPIIVQRYIDEVLAPGRANLRLTLGVACVYIGLELVRSTMGYVQDYLFKLASEGSVAKMRNRLYRKLGQMNMAYFHTTPNGEVVSRITNDTETIKEFWNVFLSFFDGLTNAIMIGFAMVSLSARISWVFMAFVPLVLILIYTYQKTSTLVYQRMRDALAQVNARLSESIGGMRVIQHFNQEERMAAEFEAIDAHYVDARIRMFKMNALLLNPAVNLIQQVVLATVILLFGYLLTHGHALEVGLVYAFTSYAQSFFSPIAQMMDSLSQYQDALVAGHRGMNLLADERLEPKQAPDALDVAMDGSLTMRDLSFSYDGVTPVLEDIHLTGEAGEMLAFVGHTGAGKSTLINLLMRFYEFETGEILYDGRSIRAYTKESLRSQLSFVQQDSFMFYGNFYDNIRLNGAYSDEEVEAAAKFSGAHDFISNLPEGYQTMISEGGTSLSAGQKQLVSIARAVLRQTPILIFDEATANIDSQTEQQIQESLGQIRQKHTLIVIAHRLSTIKDADQIFVLEHGKIIESGQHDALIAQEGTYYDMYRLQSLQGQTMG</sequence>
<dbReference type="InterPro" id="IPR017871">
    <property type="entry name" value="ABC_transporter-like_CS"/>
</dbReference>
<dbReference type="PANTHER" id="PTHR43394:SF1">
    <property type="entry name" value="ATP-BINDING CASSETTE SUB-FAMILY B MEMBER 10, MITOCHONDRIAL"/>
    <property type="match status" value="1"/>
</dbReference>
<keyword evidence="13" id="KW-1185">Reference proteome</keyword>